<reference evidence="2" key="1">
    <citation type="journal article" date="2018" name="Nat. Microbiol.">
        <title>Leveraging single-cell genomics to expand the fungal tree of life.</title>
        <authorList>
            <person name="Ahrendt S.R."/>
            <person name="Quandt C.A."/>
            <person name="Ciobanu D."/>
            <person name="Clum A."/>
            <person name="Salamov A."/>
            <person name="Andreopoulos B."/>
            <person name="Cheng J.F."/>
            <person name="Woyke T."/>
            <person name="Pelin A."/>
            <person name="Henrissat B."/>
            <person name="Reynolds N.K."/>
            <person name="Benny G.L."/>
            <person name="Smith M.E."/>
            <person name="James T.Y."/>
            <person name="Grigoriev I.V."/>
        </authorList>
    </citation>
    <scope>NUCLEOTIDE SEQUENCE [LARGE SCALE GENOMIC DNA]</scope>
</reference>
<keyword evidence="2" id="KW-1185">Reference proteome</keyword>
<dbReference type="AlphaFoldDB" id="A0A4P9WMG1"/>
<proteinExistence type="predicted"/>
<sequence length="203" mass="22023">MSRLTAFSGIERGNDSPAVANLCVEPYKLLLLVCHGDVPQGQIVSQVSTDRGGVPERCADNDDQSWNLTVEGETERDKVVLDTVVISVIFSNVDNDFAVMVELLDDHLKGLALISFGVAEAGVIVDFEVAQSAGQWKEKHQVKLDEAGLLPGVKTFKKGRSIERDVRADLHTPKRRGPHTRIARVLAGPGGLQQQDQFAPPGC</sequence>
<name>A0A4P9WMG1_9FUNG</name>
<accession>A0A4P9WMG1</accession>
<gene>
    <name evidence="1" type="ORF">BDK51DRAFT_42582</name>
</gene>
<protein>
    <submittedName>
        <fullName evidence="1">Uncharacterized protein</fullName>
    </submittedName>
</protein>
<dbReference type="Proteomes" id="UP000269721">
    <property type="component" value="Unassembled WGS sequence"/>
</dbReference>
<dbReference type="EMBL" id="KZ993954">
    <property type="protein sequence ID" value="RKO94259.1"/>
    <property type="molecule type" value="Genomic_DNA"/>
</dbReference>
<evidence type="ECO:0000313" key="1">
    <source>
        <dbReference type="EMBL" id="RKO94259.1"/>
    </source>
</evidence>
<evidence type="ECO:0000313" key="2">
    <source>
        <dbReference type="Proteomes" id="UP000269721"/>
    </source>
</evidence>
<organism evidence="1 2">
    <name type="scientific">Blyttiomyces helicus</name>
    <dbReference type="NCBI Taxonomy" id="388810"/>
    <lineage>
        <taxon>Eukaryota</taxon>
        <taxon>Fungi</taxon>
        <taxon>Fungi incertae sedis</taxon>
        <taxon>Chytridiomycota</taxon>
        <taxon>Chytridiomycota incertae sedis</taxon>
        <taxon>Chytridiomycetes</taxon>
        <taxon>Chytridiomycetes incertae sedis</taxon>
        <taxon>Blyttiomyces</taxon>
    </lineage>
</organism>